<keyword evidence="2" id="KW-1185">Reference proteome</keyword>
<gene>
    <name evidence="1" type="ORF">C7437_1011040</name>
</gene>
<dbReference type="Proteomes" id="UP000248646">
    <property type="component" value="Unassembled WGS sequence"/>
</dbReference>
<organism evidence="1 2">
    <name type="scientific">Psychrobacillus insolitus</name>
    <dbReference type="NCBI Taxonomy" id="1461"/>
    <lineage>
        <taxon>Bacteria</taxon>
        <taxon>Bacillati</taxon>
        <taxon>Bacillota</taxon>
        <taxon>Bacilli</taxon>
        <taxon>Bacillales</taxon>
        <taxon>Bacillaceae</taxon>
        <taxon>Psychrobacillus</taxon>
    </lineage>
</organism>
<evidence type="ECO:0000313" key="1">
    <source>
        <dbReference type="EMBL" id="PZX07918.1"/>
    </source>
</evidence>
<name>A0A2W7MN02_9BACI</name>
<proteinExistence type="predicted"/>
<sequence>MNIPIIYFVAVIKDGVMYWQDDKIYRTEEGAKKRKDKLLSEHPKQLTVLYADDFKQI</sequence>
<dbReference type="RefSeq" id="WP_170122315.1">
    <property type="nucleotide sequence ID" value="NZ_QKZI01000001.1"/>
</dbReference>
<dbReference type="EMBL" id="QKZI01000001">
    <property type="protein sequence ID" value="PZX07918.1"/>
    <property type="molecule type" value="Genomic_DNA"/>
</dbReference>
<dbReference type="AlphaFoldDB" id="A0A2W7MN02"/>
<protein>
    <submittedName>
        <fullName evidence="1">Uncharacterized protein</fullName>
    </submittedName>
</protein>
<evidence type="ECO:0000313" key="2">
    <source>
        <dbReference type="Proteomes" id="UP000248646"/>
    </source>
</evidence>
<reference evidence="1 2" key="1">
    <citation type="submission" date="2018-06" db="EMBL/GenBank/DDBJ databases">
        <title>Genomic Encyclopedia of Type Strains, Phase IV (KMG-IV): sequencing the most valuable type-strain genomes for metagenomic binning, comparative biology and taxonomic classification.</title>
        <authorList>
            <person name="Goeker M."/>
        </authorList>
    </citation>
    <scope>NUCLEOTIDE SEQUENCE [LARGE SCALE GENOMIC DNA]</scope>
    <source>
        <strain evidence="1 2">DSM 5</strain>
    </source>
</reference>
<comment type="caution">
    <text evidence="1">The sequence shown here is derived from an EMBL/GenBank/DDBJ whole genome shotgun (WGS) entry which is preliminary data.</text>
</comment>
<accession>A0A2W7MN02</accession>